<keyword evidence="3" id="KW-1185">Reference proteome</keyword>
<comment type="caution">
    <text evidence="2">The sequence shown here is derived from an EMBL/GenBank/DDBJ whole genome shotgun (WGS) entry which is preliminary data.</text>
</comment>
<proteinExistence type="predicted"/>
<evidence type="ECO:0000313" key="3">
    <source>
        <dbReference type="Proteomes" id="UP001140091"/>
    </source>
</evidence>
<dbReference type="Proteomes" id="UP001140091">
    <property type="component" value="Unassembled WGS sequence"/>
</dbReference>
<accession>A0A9W8M9T1</accession>
<dbReference type="OrthoDB" id="2994402at2759"/>
<feature type="region of interest" description="Disordered" evidence="1">
    <location>
        <begin position="1"/>
        <end position="102"/>
    </location>
</feature>
<dbReference type="AlphaFoldDB" id="A0A9W8M9T1"/>
<dbReference type="EMBL" id="JANBPK010001248">
    <property type="protein sequence ID" value="KAJ2924095.1"/>
    <property type="molecule type" value="Genomic_DNA"/>
</dbReference>
<sequence>MQQPPQSPGGTSEATQDDSIVPPSGDDSEIEVVAHRKRKDRSDSLVQDSDGGAALSSDEDLPKKVVPSKSQHQATKRPRKSTLDTSVNRQTNEQEPDSPNLIFLVPQYSSETSRRLTLAANTTFGEAREEMYKLIGCQDVKVKPDLSYKLATATVKVKSIALNSDEDWVGLLEDINQGGNKQKKSPLPISIFVEEKYLASLRVYRGAASKTASAGSSKAKKGKVPLMDLDGGDEDDGGSGDPSIHEKESKALEQLDAVLNGCQKCGPASGMVNCLGTWNIGCYVTNTTKVKSVPNVFQRPCQGRTSYVAGTMAGMMMGMSNIFGGGPWMMPPPGHPPQAAPAFPPTPTPSKALKYDHLLSSPPTEPDSAAYPLISDFFQQLDQMDATGSRNLSQYLKMFLEEDFFYINELADYSEDKLVDVFKMSRGNARFFCQALAKEMKKQ</sequence>
<gene>
    <name evidence="2" type="ORF">H1R20_g13003</name>
</gene>
<feature type="region of interest" description="Disordered" evidence="1">
    <location>
        <begin position="214"/>
        <end position="245"/>
    </location>
</feature>
<feature type="compositionally biased region" description="Polar residues" evidence="1">
    <location>
        <begin position="1"/>
        <end position="18"/>
    </location>
</feature>
<evidence type="ECO:0000256" key="1">
    <source>
        <dbReference type="SAM" id="MobiDB-lite"/>
    </source>
</evidence>
<name>A0A9W8M9T1_9AGAR</name>
<organism evidence="2 3">
    <name type="scientific">Candolleomyces eurysporus</name>
    <dbReference type="NCBI Taxonomy" id="2828524"/>
    <lineage>
        <taxon>Eukaryota</taxon>
        <taxon>Fungi</taxon>
        <taxon>Dikarya</taxon>
        <taxon>Basidiomycota</taxon>
        <taxon>Agaricomycotina</taxon>
        <taxon>Agaricomycetes</taxon>
        <taxon>Agaricomycetidae</taxon>
        <taxon>Agaricales</taxon>
        <taxon>Agaricineae</taxon>
        <taxon>Psathyrellaceae</taxon>
        <taxon>Candolleomyces</taxon>
    </lineage>
</organism>
<protein>
    <submittedName>
        <fullName evidence="2">Uncharacterized protein</fullName>
    </submittedName>
</protein>
<reference evidence="2" key="1">
    <citation type="submission" date="2022-06" db="EMBL/GenBank/DDBJ databases">
        <title>Genome Sequence of Candolleomyces eurysporus.</title>
        <authorList>
            <person name="Buettner E."/>
        </authorList>
    </citation>
    <scope>NUCLEOTIDE SEQUENCE</scope>
    <source>
        <strain evidence="2">VTCC 930004</strain>
    </source>
</reference>
<feature type="compositionally biased region" description="Polar residues" evidence="1">
    <location>
        <begin position="83"/>
        <end position="93"/>
    </location>
</feature>
<feature type="non-terminal residue" evidence="2">
    <location>
        <position position="443"/>
    </location>
</feature>
<evidence type="ECO:0000313" key="2">
    <source>
        <dbReference type="EMBL" id="KAJ2924095.1"/>
    </source>
</evidence>